<keyword evidence="2" id="KW-0812">Transmembrane</keyword>
<gene>
    <name evidence="4" type="primary">LOC111009828</name>
</gene>
<keyword evidence="2" id="KW-0472">Membrane</keyword>
<evidence type="ECO:0000313" key="3">
    <source>
        <dbReference type="Proteomes" id="UP000504603"/>
    </source>
</evidence>
<dbReference type="GeneID" id="111009828"/>
<protein>
    <submittedName>
        <fullName evidence="4">Uncharacterized protein LOC111009828</fullName>
    </submittedName>
</protein>
<proteinExistence type="predicted"/>
<dbReference type="OrthoDB" id="1063472at2759"/>
<name>A0A6J1CAA2_MOMCH</name>
<evidence type="ECO:0000256" key="2">
    <source>
        <dbReference type="SAM" id="Phobius"/>
    </source>
</evidence>
<keyword evidence="3" id="KW-1185">Reference proteome</keyword>
<evidence type="ECO:0000256" key="1">
    <source>
        <dbReference type="SAM" id="MobiDB-lite"/>
    </source>
</evidence>
<evidence type="ECO:0000313" key="4">
    <source>
        <dbReference type="RefSeq" id="XP_022138735.1"/>
    </source>
</evidence>
<dbReference type="KEGG" id="mcha:111009828"/>
<dbReference type="Proteomes" id="UP000504603">
    <property type="component" value="Unplaced"/>
</dbReference>
<sequence length="217" mass="23923">MEKRMKEYQTPQRDPAANRRSRKPQKIAKSLAATFSSLSDDKVQPISMEDFSPIYEVSDINQVPDMDRSFLQVVNPALSASFESSFFPDLSPSSVVTAENEQTDKIPVNFAGSNDLVKGSACSVEAEIAVDFLRRALSQVLQSTDVDHQSKKLLDASMRIIVEDFVAIPQEQDHIAQLISAKSLVLSLCFFLWIIILALAFFFGSGAKSSFSGPPPT</sequence>
<keyword evidence="2" id="KW-1133">Transmembrane helix</keyword>
<dbReference type="RefSeq" id="XP_022138735.1">
    <property type="nucleotide sequence ID" value="XM_022283043.1"/>
</dbReference>
<feature type="region of interest" description="Disordered" evidence="1">
    <location>
        <begin position="1"/>
        <end position="26"/>
    </location>
</feature>
<reference evidence="4" key="1">
    <citation type="submission" date="2025-08" db="UniProtKB">
        <authorList>
            <consortium name="RefSeq"/>
        </authorList>
    </citation>
    <scope>IDENTIFICATION</scope>
    <source>
        <strain evidence="4">OHB3-1</strain>
    </source>
</reference>
<organism evidence="3 4">
    <name type="scientific">Momordica charantia</name>
    <name type="common">Bitter gourd</name>
    <name type="synonym">Balsam pear</name>
    <dbReference type="NCBI Taxonomy" id="3673"/>
    <lineage>
        <taxon>Eukaryota</taxon>
        <taxon>Viridiplantae</taxon>
        <taxon>Streptophyta</taxon>
        <taxon>Embryophyta</taxon>
        <taxon>Tracheophyta</taxon>
        <taxon>Spermatophyta</taxon>
        <taxon>Magnoliopsida</taxon>
        <taxon>eudicotyledons</taxon>
        <taxon>Gunneridae</taxon>
        <taxon>Pentapetalae</taxon>
        <taxon>rosids</taxon>
        <taxon>fabids</taxon>
        <taxon>Cucurbitales</taxon>
        <taxon>Cucurbitaceae</taxon>
        <taxon>Momordiceae</taxon>
        <taxon>Momordica</taxon>
    </lineage>
</organism>
<dbReference type="AlphaFoldDB" id="A0A6J1CAA2"/>
<feature type="transmembrane region" description="Helical" evidence="2">
    <location>
        <begin position="184"/>
        <end position="204"/>
    </location>
</feature>
<accession>A0A6J1CAA2</accession>